<dbReference type="OrthoDB" id="5521344at2759"/>
<proteinExistence type="predicted"/>
<keyword evidence="3" id="KW-1185">Reference proteome</keyword>
<feature type="region of interest" description="Disordered" evidence="1">
    <location>
        <begin position="96"/>
        <end position="121"/>
    </location>
</feature>
<evidence type="ECO:0000313" key="2">
    <source>
        <dbReference type="EMBL" id="KAJ2690976.1"/>
    </source>
</evidence>
<feature type="compositionally biased region" description="Polar residues" evidence="1">
    <location>
        <begin position="101"/>
        <end position="110"/>
    </location>
</feature>
<comment type="caution">
    <text evidence="2">The sequence shown here is derived from an EMBL/GenBank/DDBJ whole genome shotgun (WGS) entry which is preliminary data.</text>
</comment>
<evidence type="ECO:0000256" key="1">
    <source>
        <dbReference type="SAM" id="MobiDB-lite"/>
    </source>
</evidence>
<dbReference type="AlphaFoldDB" id="A0A9W8GK82"/>
<organism evidence="2 3">
    <name type="scientific">Coemansia spiralis</name>
    <dbReference type="NCBI Taxonomy" id="417178"/>
    <lineage>
        <taxon>Eukaryota</taxon>
        <taxon>Fungi</taxon>
        <taxon>Fungi incertae sedis</taxon>
        <taxon>Zoopagomycota</taxon>
        <taxon>Kickxellomycotina</taxon>
        <taxon>Kickxellomycetes</taxon>
        <taxon>Kickxellales</taxon>
        <taxon>Kickxellaceae</taxon>
        <taxon>Coemansia</taxon>
    </lineage>
</organism>
<dbReference type="EMBL" id="JANBTX010000005">
    <property type="protein sequence ID" value="KAJ2690976.1"/>
    <property type="molecule type" value="Genomic_DNA"/>
</dbReference>
<name>A0A9W8GK82_9FUNG</name>
<reference evidence="2" key="1">
    <citation type="submission" date="2022-07" db="EMBL/GenBank/DDBJ databases">
        <title>Phylogenomic reconstructions and comparative analyses of Kickxellomycotina fungi.</title>
        <authorList>
            <person name="Reynolds N.K."/>
            <person name="Stajich J.E."/>
            <person name="Barry K."/>
            <person name="Grigoriev I.V."/>
            <person name="Crous P."/>
            <person name="Smith M.E."/>
        </authorList>
    </citation>
    <scope>NUCLEOTIDE SEQUENCE</scope>
    <source>
        <strain evidence="2">CBS 109367</strain>
    </source>
</reference>
<accession>A0A9W8GK82</accession>
<dbReference type="Proteomes" id="UP001151516">
    <property type="component" value="Unassembled WGS sequence"/>
</dbReference>
<evidence type="ECO:0000313" key="3">
    <source>
        <dbReference type="Proteomes" id="UP001151516"/>
    </source>
</evidence>
<protein>
    <submittedName>
        <fullName evidence="2">Uncharacterized protein</fullName>
    </submittedName>
</protein>
<gene>
    <name evidence="2" type="ORF">IWW39_000335</name>
</gene>
<sequence length="144" mass="16034">MDRQQNNITDLSDIFEPDMYNGRLHHLPSINVMLASHLGAAGSDNVSVPTAYALSRRRNSDSTVSSSADASHADIDDFEIVDYNTVYAQSQEELVHRNDGSQDFSPSFTPTGAPFKVTRHRRRRSSFSKLRSVVGGLLHSRQRA</sequence>